<dbReference type="PROSITE" id="PS51078">
    <property type="entry name" value="ICLR_ED"/>
    <property type="match status" value="1"/>
</dbReference>
<dbReference type="InterPro" id="IPR050707">
    <property type="entry name" value="HTH_MetabolicPath_Reg"/>
</dbReference>
<feature type="domain" description="IclR-ED" evidence="5">
    <location>
        <begin position="71"/>
        <end position="260"/>
    </location>
</feature>
<feature type="domain" description="HTH iclR-type" evidence="4">
    <location>
        <begin position="7"/>
        <end position="70"/>
    </location>
</feature>
<dbReference type="PROSITE" id="PS51077">
    <property type="entry name" value="HTH_ICLR"/>
    <property type="match status" value="1"/>
</dbReference>
<evidence type="ECO:0000259" key="4">
    <source>
        <dbReference type="PROSITE" id="PS51077"/>
    </source>
</evidence>
<keyword evidence="7" id="KW-1185">Reference proteome</keyword>
<sequence>MNILDFHKPTLRVLKILELIDENSTDGLSLSEISEQLSLPKGTISPILKTLVATKYIQFNLETNRYAISYKSFELGLSFGGNTDILSTIQAMMREIVASVGEICQMGTLSNLNVLYLLKEDPDNAISIVSNVGARLPAYATGLGKALLSGKTDEQLRELYKDYFFRKYAKNTITDLDTLLVQLRQVRQDNLAYENEESKDEICCVAVPLVIDDEIKAALSVTVPKFRYSDEKRQLIIQELQQKKQLIEDTCRVQNYHFDI</sequence>
<dbReference type="Proteomes" id="UP000051236">
    <property type="component" value="Unassembled WGS sequence"/>
</dbReference>
<reference evidence="6 7" key="1">
    <citation type="journal article" date="2015" name="Genome Announc.">
        <title>Expanding the biotechnology potential of lactobacilli through comparative genomics of 213 strains and associated genera.</title>
        <authorList>
            <person name="Sun Z."/>
            <person name="Harris H.M."/>
            <person name="McCann A."/>
            <person name="Guo C."/>
            <person name="Argimon S."/>
            <person name="Zhang W."/>
            <person name="Yang X."/>
            <person name="Jeffery I.B."/>
            <person name="Cooney J.C."/>
            <person name="Kagawa T.F."/>
            <person name="Liu W."/>
            <person name="Song Y."/>
            <person name="Salvetti E."/>
            <person name="Wrobel A."/>
            <person name="Rasinkangas P."/>
            <person name="Parkhill J."/>
            <person name="Rea M.C."/>
            <person name="O'Sullivan O."/>
            <person name="Ritari J."/>
            <person name="Douillard F.P."/>
            <person name="Paul Ross R."/>
            <person name="Yang R."/>
            <person name="Briner A.E."/>
            <person name="Felis G.E."/>
            <person name="de Vos W.M."/>
            <person name="Barrangou R."/>
            <person name="Klaenhammer T.R."/>
            <person name="Caufield P.W."/>
            <person name="Cui Y."/>
            <person name="Zhang H."/>
            <person name="O'Toole P.W."/>
        </authorList>
    </citation>
    <scope>NUCLEOTIDE SEQUENCE [LARGE SCALE GENOMIC DNA]</scope>
    <source>
        <strain evidence="6 7">DSM 18527</strain>
    </source>
</reference>
<evidence type="ECO:0000256" key="2">
    <source>
        <dbReference type="ARBA" id="ARBA00023125"/>
    </source>
</evidence>
<dbReference type="GO" id="GO:0003700">
    <property type="term" value="F:DNA-binding transcription factor activity"/>
    <property type="evidence" value="ECO:0007669"/>
    <property type="project" value="TreeGrafter"/>
</dbReference>
<dbReference type="EMBL" id="AZGA01000005">
    <property type="protein sequence ID" value="KRM36319.1"/>
    <property type="molecule type" value="Genomic_DNA"/>
</dbReference>
<organism evidence="6 7">
    <name type="scientific">Agrilactobacillus composti DSM 18527 = JCM 14202</name>
    <dbReference type="NCBI Taxonomy" id="1423734"/>
    <lineage>
        <taxon>Bacteria</taxon>
        <taxon>Bacillati</taxon>
        <taxon>Bacillota</taxon>
        <taxon>Bacilli</taxon>
        <taxon>Lactobacillales</taxon>
        <taxon>Lactobacillaceae</taxon>
        <taxon>Agrilactobacillus</taxon>
    </lineage>
</organism>
<dbReference type="PANTHER" id="PTHR30136:SF24">
    <property type="entry name" value="HTH-TYPE TRANSCRIPTIONAL REPRESSOR ALLR"/>
    <property type="match status" value="1"/>
</dbReference>
<evidence type="ECO:0008006" key="8">
    <source>
        <dbReference type="Google" id="ProtNLM"/>
    </source>
</evidence>
<keyword evidence="3" id="KW-0804">Transcription</keyword>
<dbReference type="Pfam" id="PF01614">
    <property type="entry name" value="IclR_C"/>
    <property type="match status" value="1"/>
</dbReference>
<dbReference type="PATRIC" id="fig|1423734.3.peg.3123"/>
<evidence type="ECO:0000256" key="3">
    <source>
        <dbReference type="ARBA" id="ARBA00023163"/>
    </source>
</evidence>
<dbReference type="GO" id="GO:0003677">
    <property type="term" value="F:DNA binding"/>
    <property type="evidence" value="ECO:0007669"/>
    <property type="project" value="UniProtKB-KW"/>
</dbReference>
<gene>
    <name evidence="6" type="ORF">FC83_GL003074</name>
</gene>
<proteinExistence type="predicted"/>
<evidence type="ECO:0000259" key="5">
    <source>
        <dbReference type="PROSITE" id="PS51078"/>
    </source>
</evidence>
<evidence type="ECO:0000313" key="6">
    <source>
        <dbReference type="EMBL" id="KRM36319.1"/>
    </source>
</evidence>
<dbReference type="InterPro" id="IPR029016">
    <property type="entry name" value="GAF-like_dom_sf"/>
</dbReference>
<dbReference type="InterPro" id="IPR005471">
    <property type="entry name" value="Tscrpt_reg_IclR_N"/>
</dbReference>
<dbReference type="SUPFAM" id="SSF46785">
    <property type="entry name" value="Winged helix' DNA-binding domain"/>
    <property type="match status" value="1"/>
</dbReference>
<dbReference type="Gene3D" id="1.10.10.10">
    <property type="entry name" value="Winged helix-like DNA-binding domain superfamily/Winged helix DNA-binding domain"/>
    <property type="match status" value="1"/>
</dbReference>
<dbReference type="Gene3D" id="3.30.450.40">
    <property type="match status" value="1"/>
</dbReference>
<keyword evidence="2" id="KW-0238">DNA-binding</keyword>
<dbReference type="STRING" id="1423734.FC83_GL003074"/>
<name>A0A0R1Y286_9LACO</name>
<evidence type="ECO:0000256" key="1">
    <source>
        <dbReference type="ARBA" id="ARBA00023015"/>
    </source>
</evidence>
<dbReference type="eggNOG" id="COG1414">
    <property type="taxonomic scope" value="Bacteria"/>
</dbReference>
<accession>A0A0R1Y286</accession>
<dbReference type="InterPro" id="IPR036388">
    <property type="entry name" value="WH-like_DNA-bd_sf"/>
</dbReference>
<dbReference type="AlphaFoldDB" id="A0A0R1Y286"/>
<protein>
    <recommendedName>
        <fullName evidence="8">IclR family transcriptional regulator</fullName>
    </recommendedName>
</protein>
<comment type="caution">
    <text evidence="6">The sequence shown here is derived from an EMBL/GenBank/DDBJ whole genome shotgun (WGS) entry which is preliminary data.</text>
</comment>
<dbReference type="InterPro" id="IPR014757">
    <property type="entry name" value="Tscrpt_reg_IclR_C"/>
</dbReference>
<dbReference type="InterPro" id="IPR036390">
    <property type="entry name" value="WH_DNA-bd_sf"/>
</dbReference>
<evidence type="ECO:0000313" key="7">
    <source>
        <dbReference type="Proteomes" id="UP000051236"/>
    </source>
</evidence>
<dbReference type="GO" id="GO:0045892">
    <property type="term" value="P:negative regulation of DNA-templated transcription"/>
    <property type="evidence" value="ECO:0007669"/>
    <property type="project" value="UniProtKB-ARBA"/>
</dbReference>
<dbReference type="Pfam" id="PF09339">
    <property type="entry name" value="HTH_IclR"/>
    <property type="match status" value="1"/>
</dbReference>
<keyword evidence="1" id="KW-0805">Transcription regulation</keyword>
<dbReference type="SUPFAM" id="SSF55781">
    <property type="entry name" value="GAF domain-like"/>
    <property type="match status" value="1"/>
</dbReference>
<dbReference type="SMART" id="SM00346">
    <property type="entry name" value="HTH_ICLR"/>
    <property type="match status" value="1"/>
</dbReference>
<dbReference type="PANTHER" id="PTHR30136">
    <property type="entry name" value="HELIX-TURN-HELIX TRANSCRIPTIONAL REGULATOR, ICLR FAMILY"/>
    <property type="match status" value="1"/>
</dbReference>